<evidence type="ECO:0000313" key="1">
    <source>
        <dbReference type="EMBL" id="EZQ02079.1"/>
    </source>
</evidence>
<dbReference type="EMBL" id="JFZT01000057">
    <property type="protein sequence ID" value="EZQ02079.1"/>
    <property type="molecule type" value="Genomic_DNA"/>
</dbReference>
<reference evidence="1 2" key="1">
    <citation type="submission" date="2014-03" db="EMBL/GenBank/DDBJ databases">
        <title>Draft genome sequence of the novel thermoacidophilic archaea Acidianus copahuensis ALE1 strain, isolated from Copahue volcanic area in Neuquen Argentina.</title>
        <authorList>
            <person name="Urbieta M.S."/>
            <person name="Rascovan N."/>
            <person name="Castro C."/>
            <person name="Revale S."/>
            <person name="Giaveno M.A."/>
            <person name="Vazquez M.P."/>
            <person name="Donati E.R."/>
        </authorList>
    </citation>
    <scope>NUCLEOTIDE SEQUENCE [LARGE SCALE GENOMIC DNA]</scope>
    <source>
        <strain evidence="1 2">ALE1</strain>
    </source>
</reference>
<gene>
    <name evidence="1" type="ORF">CM19_11480</name>
</gene>
<keyword evidence="2" id="KW-1185">Reference proteome</keyword>
<accession>A0A031LLG7</accession>
<evidence type="ECO:0000313" key="2">
    <source>
        <dbReference type="Proteomes" id="UP000024332"/>
    </source>
</evidence>
<comment type="caution">
    <text evidence="1">The sequence shown here is derived from an EMBL/GenBank/DDBJ whole genome shotgun (WGS) entry which is preliminary data.</text>
</comment>
<dbReference type="Proteomes" id="UP000024332">
    <property type="component" value="Unassembled WGS sequence"/>
</dbReference>
<name>A0A031LLG7_9CREN</name>
<dbReference type="AlphaFoldDB" id="A0A031LLG7"/>
<organism evidence="1 2">
    <name type="scientific">Candidatus Acidianus copahuensis</name>
    <dbReference type="NCBI Taxonomy" id="1160895"/>
    <lineage>
        <taxon>Archaea</taxon>
        <taxon>Thermoproteota</taxon>
        <taxon>Thermoprotei</taxon>
        <taxon>Sulfolobales</taxon>
        <taxon>Sulfolobaceae</taxon>
        <taxon>Acidianus</taxon>
    </lineage>
</organism>
<protein>
    <submittedName>
        <fullName evidence="1">Uncharacterized protein</fullName>
    </submittedName>
</protein>
<sequence>MFWELYREIEKGTKVSIDEFSRDKKLNGEVRKAIIELYNEVIGFVEYKTGKKERDALVSLLEQGNITPILLQEMLDISRVIAKINEVEDDVLYGMLVRIMEDLEELYNAVS</sequence>
<proteinExistence type="predicted"/>